<proteinExistence type="predicted"/>
<sequence>MANRTATNGSTVREVAYGEAYPGVRKIDLNDIRDSLSKGVDDFLAMPTQLLFLGIIYPLVGVVAARWAYGADLRPLLYPMIAGLTLMGPVAAIGIYELSRRREQGKPVSWLNAFDVLKSPAIGSIMVLAVGLAALFVAWLAAASGIYEATLGASMAAPEGGFLYRVFNTAEGWQMIFLGNLVGFLFAVVVLATSVVSFPLLLDRDVGPVAAVKTSLRAVMANPVPMAAWGLVVAVSIAVGSVPFFVGLAVVMPILGHATWHLYRKVIVN</sequence>
<keyword evidence="1" id="KW-0472">Membrane</keyword>
<feature type="transmembrane region" description="Helical" evidence="1">
    <location>
        <begin position="119"/>
        <end position="140"/>
    </location>
</feature>
<feature type="transmembrane region" description="Helical" evidence="1">
    <location>
        <begin position="176"/>
        <end position="202"/>
    </location>
</feature>
<name>A0ABX7BBJ3_9PROT</name>
<evidence type="ECO:0000256" key="1">
    <source>
        <dbReference type="SAM" id="Phobius"/>
    </source>
</evidence>
<keyword evidence="1" id="KW-1133">Transmembrane helix</keyword>
<protein>
    <submittedName>
        <fullName evidence="2">DUF2189 domain-containing protein</fullName>
    </submittedName>
</protein>
<dbReference type="EMBL" id="CP067420">
    <property type="protein sequence ID" value="QQP91557.1"/>
    <property type="molecule type" value="Genomic_DNA"/>
</dbReference>
<dbReference type="Pfam" id="PF09955">
    <property type="entry name" value="DUF2189"/>
    <property type="match status" value="1"/>
</dbReference>
<dbReference type="InterPro" id="IPR018692">
    <property type="entry name" value="DUF2189"/>
</dbReference>
<gene>
    <name evidence="2" type="ORF">IGS68_10255</name>
</gene>
<keyword evidence="1" id="KW-0812">Transmembrane</keyword>
<feature type="transmembrane region" description="Helical" evidence="1">
    <location>
        <begin position="76"/>
        <end position="98"/>
    </location>
</feature>
<feature type="transmembrane region" description="Helical" evidence="1">
    <location>
        <begin position="146"/>
        <end position="164"/>
    </location>
</feature>
<feature type="transmembrane region" description="Helical" evidence="1">
    <location>
        <begin position="226"/>
        <end position="255"/>
    </location>
</feature>
<accession>A0ABX7BBJ3</accession>
<evidence type="ECO:0000313" key="2">
    <source>
        <dbReference type="EMBL" id="QQP91557.1"/>
    </source>
</evidence>
<organism evidence="2 3">
    <name type="scientific">Skermanella cutis</name>
    <dbReference type="NCBI Taxonomy" id="2775420"/>
    <lineage>
        <taxon>Bacteria</taxon>
        <taxon>Pseudomonadati</taxon>
        <taxon>Pseudomonadota</taxon>
        <taxon>Alphaproteobacteria</taxon>
        <taxon>Rhodospirillales</taxon>
        <taxon>Azospirillaceae</taxon>
        <taxon>Skermanella</taxon>
    </lineage>
</organism>
<evidence type="ECO:0000313" key="3">
    <source>
        <dbReference type="Proteomes" id="UP000595197"/>
    </source>
</evidence>
<reference evidence="2" key="1">
    <citation type="submission" date="2021-02" db="EMBL/GenBank/DDBJ databases">
        <title>Skermanella TT6 skin isolate.</title>
        <authorList>
            <person name="Lee K."/>
            <person name="Ganzorig M."/>
        </authorList>
    </citation>
    <scope>NUCLEOTIDE SEQUENCE</scope>
    <source>
        <strain evidence="2">TT6</strain>
    </source>
</reference>
<feature type="transmembrane region" description="Helical" evidence="1">
    <location>
        <begin position="50"/>
        <end position="70"/>
    </location>
</feature>
<keyword evidence="3" id="KW-1185">Reference proteome</keyword>
<dbReference type="Proteomes" id="UP000595197">
    <property type="component" value="Chromosome"/>
</dbReference>
<dbReference type="RefSeq" id="WP_201079599.1">
    <property type="nucleotide sequence ID" value="NZ_CP067420.1"/>
</dbReference>